<accession>A0A2P5CGM5</accession>
<dbReference type="EMBL" id="JXTC01000367">
    <property type="protein sequence ID" value="PON60206.1"/>
    <property type="molecule type" value="Genomic_DNA"/>
</dbReference>
<sequence length="203" mass="23364">MSFEAVAETATTTSESPPCICIHVIIRVYTDATFTNAGELEDFIAALLDPNVDIIIDSWLPDSMWDYTALLYQLQKKLEEDLARWKREDYIFSHLRKLFLEGHDHDDQNSTQRTLNYEDKLKRAFEMDDIYKEHCGLLCMHGDSKYGLIYEEMCGVGVTTEQLTAALLTTLEDPYCPKARRLTESDRSMDNASLLKAIDMWTT</sequence>
<reference evidence="2" key="1">
    <citation type="submission" date="2016-06" db="EMBL/GenBank/DDBJ databases">
        <title>Parallel loss of symbiosis genes in relatives of nitrogen-fixing non-legume Parasponia.</title>
        <authorList>
            <person name="Van Velzen R."/>
            <person name="Holmer R."/>
            <person name="Bu F."/>
            <person name="Rutten L."/>
            <person name="Van Zeijl A."/>
            <person name="Liu W."/>
            <person name="Santuari L."/>
            <person name="Cao Q."/>
            <person name="Sharma T."/>
            <person name="Shen D."/>
            <person name="Roswanjaya Y."/>
            <person name="Wardhani T."/>
            <person name="Kalhor M.S."/>
            <person name="Jansen J."/>
            <person name="Van den Hoogen J."/>
            <person name="Gungor B."/>
            <person name="Hartog M."/>
            <person name="Hontelez J."/>
            <person name="Verver J."/>
            <person name="Yang W.-C."/>
            <person name="Schijlen E."/>
            <person name="Repin R."/>
            <person name="Schilthuizen M."/>
            <person name="Schranz E."/>
            <person name="Heidstra R."/>
            <person name="Miyata K."/>
            <person name="Fedorova E."/>
            <person name="Kohlen W."/>
            <person name="Bisseling T."/>
            <person name="Smit S."/>
            <person name="Geurts R."/>
        </authorList>
    </citation>
    <scope>NUCLEOTIDE SEQUENCE [LARGE SCALE GENOMIC DNA]</scope>
    <source>
        <strain evidence="2">cv. RG33-2</strain>
    </source>
</reference>
<dbReference type="Proteomes" id="UP000237000">
    <property type="component" value="Unassembled WGS sequence"/>
</dbReference>
<keyword evidence="2" id="KW-1185">Reference proteome</keyword>
<evidence type="ECO:0000313" key="2">
    <source>
        <dbReference type="Proteomes" id="UP000237000"/>
    </source>
</evidence>
<protein>
    <submittedName>
        <fullName evidence="1">Uncharacterized protein</fullName>
    </submittedName>
</protein>
<name>A0A2P5CGM5_TREOI</name>
<organism evidence="1 2">
    <name type="scientific">Trema orientale</name>
    <name type="common">Charcoal tree</name>
    <name type="synonym">Celtis orientalis</name>
    <dbReference type="NCBI Taxonomy" id="63057"/>
    <lineage>
        <taxon>Eukaryota</taxon>
        <taxon>Viridiplantae</taxon>
        <taxon>Streptophyta</taxon>
        <taxon>Embryophyta</taxon>
        <taxon>Tracheophyta</taxon>
        <taxon>Spermatophyta</taxon>
        <taxon>Magnoliopsida</taxon>
        <taxon>eudicotyledons</taxon>
        <taxon>Gunneridae</taxon>
        <taxon>Pentapetalae</taxon>
        <taxon>rosids</taxon>
        <taxon>fabids</taxon>
        <taxon>Rosales</taxon>
        <taxon>Cannabaceae</taxon>
        <taxon>Trema</taxon>
    </lineage>
</organism>
<dbReference type="AlphaFoldDB" id="A0A2P5CGM5"/>
<comment type="caution">
    <text evidence="1">The sequence shown here is derived from an EMBL/GenBank/DDBJ whole genome shotgun (WGS) entry which is preliminary data.</text>
</comment>
<dbReference type="InParanoid" id="A0A2P5CGM5"/>
<proteinExistence type="predicted"/>
<evidence type="ECO:0000313" key="1">
    <source>
        <dbReference type="EMBL" id="PON60206.1"/>
    </source>
</evidence>
<gene>
    <name evidence="1" type="ORF">TorRG33x02_285400</name>
</gene>